<evidence type="ECO:0000313" key="3">
    <source>
        <dbReference type="Proteomes" id="UP000494205"/>
    </source>
</evidence>
<feature type="region of interest" description="Disordered" evidence="1">
    <location>
        <begin position="1"/>
        <end position="22"/>
    </location>
</feature>
<dbReference type="Proteomes" id="UP000494205">
    <property type="component" value="Unassembled WGS sequence"/>
</dbReference>
<accession>A0A6J5AAH2</accession>
<name>A0A6J5AAH2_9BURK</name>
<reference evidence="2 3" key="1">
    <citation type="submission" date="2020-04" db="EMBL/GenBank/DDBJ databases">
        <authorList>
            <person name="De Canck E."/>
        </authorList>
    </citation>
    <scope>NUCLEOTIDE SEQUENCE [LARGE SCALE GENOMIC DNA]</scope>
    <source>
        <strain evidence="2 3">LMG 27174</strain>
    </source>
</reference>
<sequence length="47" mass="4952">MNTNSVYPAATNSGLDDASENTSPCGFPLCAAFVQEEKPEAFSGLNR</sequence>
<gene>
    <name evidence="2" type="ORF">LMG27174_01621</name>
</gene>
<protein>
    <submittedName>
        <fullName evidence="2">Uncharacterized protein</fullName>
    </submittedName>
</protein>
<evidence type="ECO:0000256" key="1">
    <source>
        <dbReference type="SAM" id="MobiDB-lite"/>
    </source>
</evidence>
<dbReference type="AlphaFoldDB" id="A0A6J5AAH2"/>
<organism evidence="2 3">
    <name type="scientific">Paraburkholderia rhynchosiae</name>
    <dbReference type="NCBI Taxonomy" id="487049"/>
    <lineage>
        <taxon>Bacteria</taxon>
        <taxon>Pseudomonadati</taxon>
        <taxon>Pseudomonadota</taxon>
        <taxon>Betaproteobacteria</taxon>
        <taxon>Burkholderiales</taxon>
        <taxon>Burkholderiaceae</taxon>
        <taxon>Paraburkholderia</taxon>
    </lineage>
</organism>
<evidence type="ECO:0000313" key="2">
    <source>
        <dbReference type="EMBL" id="CAB3660716.1"/>
    </source>
</evidence>
<proteinExistence type="predicted"/>
<dbReference type="EMBL" id="CADIJZ010000005">
    <property type="protein sequence ID" value="CAB3660716.1"/>
    <property type="molecule type" value="Genomic_DNA"/>
</dbReference>